<gene>
    <name evidence="2" type="ORF">GCM10010862_53570</name>
</gene>
<evidence type="ECO:0000259" key="1">
    <source>
        <dbReference type="Pfam" id="PF03372"/>
    </source>
</evidence>
<evidence type="ECO:0000313" key="2">
    <source>
        <dbReference type="EMBL" id="GLQ58098.1"/>
    </source>
</evidence>
<evidence type="ECO:0000313" key="3">
    <source>
        <dbReference type="Proteomes" id="UP001156691"/>
    </source>
</evidence>
<keyword evidence="3" id="KW-1185">Reference proteome</keyword>
<accession>A0ABQ5WDX5</accession>
<comment type="caution">
    <text evidence="2">The sequence shown here is derived from an EMBL/GenBank/DDBJ whole genome shotgun (WGS) entry which is preliminary data.</text>
</comment>
<dbReference type="Gene3D" id="3.60.10.10">
    <property type="entry name" value="Endonuclease/exonuclease/phosphatase"/>
    <property type="match status" value="1"/>
</dbReference>
<dbReference type="EMBL" id="BSNS01000034">
    <property type="protein sequence ID" value="GLQ58098.1"/>
    <property type="molecule type" value="Genomic_DNA"/>
</dbReference>
<dbReference type="SUPFAM" id="SSF56219">
    <property type="entry name" value="DNase I-like"/>
    <property type="match status" value="1"/>
</dbReference>
<organism evidence="2 3">
    <name type="scientific">Devosia nitrariae</name>
    <dbReference type="NCBI Taxonomy" id="2071872"/>
    <lineage>
        <taxon>Bacteria</taxon>
        <taxon>Pseudomonadati</taxon>
        <taxon>Pseudomonadota</taxon>
        <taxon>Alphaproteobacteria</taxon>
        <taxon>Hyphomicrobiales</taxon>
        <taxon>Devosiaceae</taxon>
        <taxon>Devosia</taxon>
    </lineage>
</organism>
<name>A0ABQ5WDX5_9HYPH</name>
<dbReference type="InterPro" id="IPR036691">
    <property type="entry name" value="Endo/exonu/phosph_ase_sf"/>
</dbReference>
<keyword evidence="2" id="KW-0378">Hydrolase</keyword>
<sequence length="266" mass="29422">MKIMCLNAWGGRLPDRLLPYLETVAPDVLCLQEVVATPASPRPWLTYRDGDHVLEQRADLMGEVAAALPQHRAMFCPASRGALWDGAEPVWSQFGIATFVRASLAVVGQAQAFVHGAFSPDDFGEHPRPRSAHAVRVHEFETGRTVSIAHMHGLRIPGDKSDSPERLAQARRFADLIARTAEDGDLVVACGDFNVEPQSQTFEILAELGLTDLVTTRRFSGTRTSFYEKTGRFADYMLVGADTRVARFDVVEQPEVSDHRPLLLEI</sequence>
<dbReference type="InterPro" id="IPR005135">
    <property type="entry name" value="Endo/exonuclease/phosphatase"/>
</dbReference>
<dbReference type="Pfam" id="PF03372">
    <property type="entry name" value="Exo_endo_phos"/>
    <property type="match status" value="1"/>
</dbReference>
<dbReference type="Proteomes" id="UP001156691">
    <property type="component" value="Unassembled WGS sequence"/>
</dbReference>
<dbReference type="RefSeq" id="WP_284343496.1">
    <property type="nucleotide sequence ID" value="NZ_BSNS01000034.1"/>
</dbReference>
<protein>
    <submittedName>
        <fullName evidence="2">Metal-dependent hydrolase</fullName>
    </submittedName>
</protein>
<dbReference type="GO" id="GO:0016787">
    <property type="term" value="F:hydrolase activity"/>
    <property type="evidence" value="ECO:0007669"/>
    <property type="project" value="UniProtKB-KW"/>
</dbReference>
<proteinExistence type="predicted"/>
<reference evidence="3" key="1">
    <citation type="journal article" date="2019" name="Int. J. Syst. Evol. Microbiol.">
        <title>The Global Catalogue of Microorganisms (GCM) 10K type strain sequencing project: providing services to taxonomists for standard genome sequencing and annotation.</title>
        <authorList>
            <consortium name="The Broad Institute Genomics Platform"/>
            <consortium name="The Broad Institute Genome Sequencing Center for Infectious Disease"/>
            <person name="Wu L."/>
            <person name="Ma J."/>
        </authorList>
    </citation>
    <scope>NUCLEOTIDE SEQUENCE [LARGE SCALE GENOMIC DNA]</scope>
    <source>
        <strain evidence="3">NBRC 112416</strain>
    </source>
</reference>
<feature type="domain" description="Endonuclease/exonuclease/phosphatase" evidence="1">
    <location>
        <begin position="6"/>
        <end position="259"/>
    </location>
</feature>